<dbReference type="KEGG" id="uli:ETAA1_00420"/>
<dbReference type="InterPro" id="IPR014825">
    <property type="entry name" value="DNA_alkylation"/>
</dbReference>
<dbReference type="AlphaFoldDB" id="A0A517XKY2"/>
<dbReference type="EMBL" id="CP036273">
    <property type="protein sequence ID" value="QDU18159.1"/>
    <property type="molecule type" value="Genomic_DNA"/>
</dbReference>
<evidence type="ECO:0000313" key="1">
    <source>
        <dbReference type="EMBL" id="QDU18159.1"/>
    </source>
</evidence>
<gene>
    <name evidence="1" type="ORF">ETAA1_00420</name>
</gene>
<accession>A0A517XKY2</accession>
<dbReference type="Gene3D" id="1.25.10.90">
    <property type="match status" value="1"/>
</dbReference>
<keyword evidence="2" id="KW-1185">Reference proteome</keyword>
<dbReference type="Proteomes" id="UP000319576">
    <property type="component" value="Chromosome"/>
</dbReference>
<dbReference type="InterPro" id="IPR016024">
    <property type="entry name" value="ARM-type_fold"/>
</dbReference>
<dbReference type="SUPFAM" id="SSF48371">
    <property type="entry name" value="ARM repeat"/>
    <property type="match status" value="1"/>
</dbReference>
<dbReference type="RefSeq" id="WP_145233246.1">
    <property type="nucleotide sequence ID" value="NZ_CP036273.1"/>
</dbReference>
<evidence type="ECO:0000313" key="2">
    <source>
        <dbReference type="Proteomes" id="UP000319576"/>
    </source>
</evidence>
<name>A0A517XKY2_9BACT</name>
<dbReference type="OrthoDB" id="9801369at2"/>
<dbReference type="CDD" id="cd06561">
    <property type="entry name" value="AlkD_like"/>
    <property type="match status" value="1"/>
</dbReference>
<dbReference type="PANTHER" id="PTHR41291:SF1">
    <property type="entry name" value="DNA ALKYLATION REPAIR PROTEIN"/>
    <property type="match status" value="1"/>
</dbReference>
<reference evidence="1 2" key="1">
    <citation type="submission" date="2019-02" db="EMBL/GenBank/DDBJ databases">
        <title>Deep-cultivation of Planctomycetes and their phenomic and genomic characterization uncovers novel biology.</title>
        <authorList>
            <person name="Wiegand S."/>
            <person name="Jogler M."/>
            <person name="Boedeker C."/>
            <person name="Pinto D."/>
            <person name="Vollmers J."/>
            <person name="Rivas-Marin E."/>
            <person name="Kohn T."/>
            <person name="Peeters S.H."/>
            <person name="Heuer A."/>
            <person name="Rast P."/>
            <person name="Oberbeckmann S."/>
            <person name="Bunk B."/>
            <person name="Jeske O."/>
            <person name="Meyerdierks A."/>
            <person name="Storesund J.E."/>
            <person name="Kallscheuer N."/>
            <person name="Luecker S."/>
            <person name="Lage O.M."/>
            <person name="Pohl T."/>
            <person name="Merkel B.J."/>
            <person name="Hornburger P."/>
            <person name="Mueller R.-W."/>
            <person name="Bruemmer F."/>
            <person name="Labrenz M."/>
            <person name="Spormann A.M."/>
            <person name="Op den Camp H."/>
            <person name="Overmann J."/>
            <person name="Amann R."/>
            <person name="Jetten M.S.M."/>
            <person name="Mascher T."/>
            <person name="Medema M.H."/>
            <person name="Devos D.P."/>
            <person name="Kaster A.-K."/>
            <person name="Ovreas L."/>
            <person name="Rohde M."/>
            <person name="Galperin M.Y."/>
            <person name="Jogler C."/>
        </authorList>
    </citation>
    <scope>NUCLEOTIDE SEQUENCE [LARGE SCALE GENOMIC DNA]</scope>
    <source>
        <strain evidence="1 2">ETA_A1</strain>
    </source>
</reference>
<proteinExistence type="predicted"/>
<organism evidence="1 2">
    <name type="scientific">Urbifossiella limnaea</name>
    <dbReference type="NCBI Taxonomy" id="2528023"/>
    <lineage>
        <taxon>Bacteria</taxon>
        <taxon>Pseudomonadati</taxon>
        <taxon>Planctomycetota</taxon>
        <taxon>Planctomycetia</taxon>
        <taxon>Gemmatales</taxon>
        <taxon>Gemmataceae</taxon>
        <taxon>Urbifossiella</taxon>
    </lineage>
</organism>
<dbReference type="PANTHER" id="PTHR41291">
    <property type="entry name" value="DNA ALKYLATION REPAIR PROTEIN"/>
    <property type="match status" value="1"/>
</dbReference>
<dbReference type="Pfam" id="PF08713">
    <property type="entry name" value="DNA_alkylation"/>
    <property type="match status" value="1"/>
</dbReference>
<sequence>MTATDVLTEIETLGTEQYRKVLRTHGVTDACFGVKIEDLKKVQKRVKTDYRLALDLYATGIYDAQYLAGLVADDARMTKADLRRWVAGAGCDALCQYTVAWVATGSKHGRELALEWIDAKKERTAVAGWATLGCLVAVVADAALDLAELTRLLARVEKTIHEQPDRVRYAMNGFVIAVGSYVAPLHDAAVATAKRIGRVEVDMGDTACKVPYAPESIAKAVARGVKKRKTVKC</sequence>
<protein>
    <submittedName>
        <fullName evidence="1">DNA alkylation repair enzyme</fullName>
    </submittedName>
</protein>